<accession>A0ABQ6K6T7</accession>
<gene>
    <name evidence="2" type="ORF">GCM10025881_31840</name>
</gene>
<feature type="domain" description="DUF4440" evidence="1">
    <location>
        <begin position="10"/>
        <end position="84"/>
    </location>
</feature>
<evidence type="ECO:0000313" key="3">
    <source>
        <dbReference type="Proteomes" id="UP001157034"/>
    </source>
</evidence>
<dbReference type="RefSeq" id="WP_284254956.1">
    <property type="nucleotide sequence ID" value="NZ_BAAAQO010000004.1"/>
</dbReference>
<proteinExistence type="predicted"/>
<dbReference type="Gene3D" id="3.10.450.50">
    <property type="match status" value="1"/>
</dbReference>
<sequence length="114" mass="13042">MSTATDNVQTVRRLRTAFDEQDAATARRLLADDFRFTSPQDDHIDREAWMRTCFPSAGHFVQSHLSELGAHGDLVFSRYDYTLADGTHWRNMEAALVHDGQVHEVEVYFGGRIE</sequence>
<dbReference type="InterPro" id="IPR032710">
    <property type="entry name" value="NTF2-like_dom_sf"/>
</dbReference>
<dbReference type="Pfam" id="PF14534">
    <property type="entry name" value="DUF4440"/>
    <property type="match status" value="1"/>
</dbReference>
<dbReference type="EMBL" id="BSVB01000001">
    <property type="protein sequence ID" value="GMA96360.1"/>
    <property type="molecule type" value="Genomic_DNA"/>
</dbReference>
<dbReference type="InterPro" id="IPR027843">
    <property type="entry name" value="DUF4440"/>
</dbReference>
<dbReference type="SUPFAM" id="SSF54427">
    <property type="entry name" value="NTF2-like"/>
    <property type="match status" value="1"/>
</dbReference>
<organism evidence="2 3">
    <name type="scientific">Pseudolysinimonas kribbensis</name>
    <dbReference type="NCBI Taxonomy" id="433641"/>
    <lineage>
        <taxon>Bacteria</taxon>
        <taxon>Bacillati</taxon>
        <taxon>Actinomycetota</taxon>
        <taxon>Actinomycetes</taxon>
        <taxon>Micrococcales</taxon>
        <taxon>Microbacteriaceae</taxon>
        <taxon>Pseudolysinimonas</taxon>
    </lineage>
</organism>
<protein>
    <recommendedName>
        <fullName evidence="1">DUF4440 domain-containing protein</fullName>
    </recommendedName>
</protein>
<keyword evidence="3" id="KW-1185">Reference proteome</keyword>
<reference evidence="3" key="1">
    <citation type="journal article" date="2019" name="Int. J. Syst. Evol. Microbiol.">
        <title>The Global Catalogue of Microorganisms (GCM) 10K type strain sequencing project: providing services to taxonomists for standard genome sequencing and annotation.</title>
        <authorList>
            <consortium name="The Broad Institute Genomics Platform"/>
            <consortium name="The Broad Institute Genome Sequencing Center for Infectious Disease"/>
            <person name="Wu L."/>
            <person name="Ma J."/>
        </authorList>
    </citation>
    <scope>NUCLEOTIDE SEQUENCE [LARGE SCALE GENOMIC DNA]</scope>
    <source>
        <strain evidence="3">NBRC 108894</strain>
    </source>
</reference>
<dbReference type="Proteomes" id="UP001157034">
    <property type="component" value="Unassembled WGS sequence"/>
</dbReference>
<evidence type="ECO:0000313" key="2">
    <source>
        <dbReference type="EMBL" id="GMA96360.1"/>
    </source>
</evidence>
<name>A0ABQ6K6T7_9MICO</name>
<comment type="caution">
    <text evidence="2">The sequence shown here is derived from an EMBL/GenBank/DDBJ whole genome shotgun (WGS) entry which is preliminary data.</text>
</comment>
<evidence type="ECO:0000259" key="1">
    <source>
        <dbReference type="Pfam" id="PF14534"/>
    </source>
</evidence>